<organism evidence="1 2">
    <name type="scientific">Dimargaris cristalligena</name>
    <dbReference type="NCBI Taxonomy" id="215637"/>
    <lineage>
        <taxon>Eukaryota</taxon>
        <taxon>Fungi</taxon>
        <taxon>Fungi incertae sedis</taxon>
        <taxon>Zoopagomycota</taxon>
        <taxon>Kickxellomycotina</taxon>
        <taxon>Dimargaritomycetes</taxon>
        <taxon>Dimargaritales</taxon>
        <taxon>Dimargaritaceae</taxon>
        <taxon>Dimargaris</taxon>
    </lineage>
</organism>
<reference evidence="2" key="1">
    <citation type="journal article" date="2018" name="Nat. Microbiol.">
        <title>Leveraging single-cell genomics to expand the fungal tree of life.</title>
        <authorList>
            <person name="Ahrendt S.R."/>
            <person name="Quandt C.A."/>
            <person name="Ciobanu D."/>
            <person name="Clum A."/>
            <person name="Salamov A."/>
            <person name="Andreopoulos B."/>
            <person name="Cheng J.F."/>
            <person name="Woyke T."/>
            <person name="Pelin A."/>
            <person name="Henrissat B."/>
            <person name="Reynolds N.K."/>
            <person name="Benny G.L."/>
            <person name="Smith M.E."/>
            <person name="James T.Y."/>
            <person name="Grigoriev I.V."/>
        </authorList>
    </citation>
    <scope>NUCLEOTIDE SEQUENCE [LARGE SCALE GENOMIC DNA]</scope>
    <source>
        <strain evidence="2">RSA 468</strain>
    </source>
</reference>
<evidence type="ECO:0008006" key="3">
    <source>
        <dbReference type="Google" id="ProtNLM"/>
    </source>
</evidence>
<gene>
    <name evidence="1" type="ORF">BJ085DRAFT_36530</name>
</gene>
<dbReference type="EMBL" id="ML002828">
    <property type="protein sequence ID" value="RKP35606.1"/>
    <property type="molecule type" value="Genomic_DNA"/>
</dbReference>
<dbReference type="Proteomes" id="UP000268162">
    <property type="component" value="Unassembled WGS sequence"/>
</dbReference>
<name>A0A4P9ZQ64_9FUNG</name>
<dbReference type="AlphaFoldDB" id="A0A4P9ZQ64"/>
<dbReference type="Gene3D" id="3.80.10.10">
    <property type="entry name" value="Ribonuclease Inhibitor"/>
    <property type="match status" value="1"/>
</dbReference>
<dbReference type="SUPFAM" id="SSF52047">
    <property type="entry name" value="RNI-like"/>
    <property type="match status" value="1"/>
</dbReference>
<dbReference type="InterPro" id="IPR032675">
    <property type="entry name" value="LRR_dom_sf"/>
</dbReference>
<protein>
    <recommendedName>
        <fullName evidence="3">F-box domain-containing protein</fullName>
    </recommendedName>
</protein>
<proteinExistence type="predicted"/>
<keyword evidence="2" id="KW-1185">Reference proteome</keyword>
<sequence length="453" mass="52244">MSHTPFINNSSAASSAGWELFHYVFITEYDKLGKKILSHCNDWEQRNIGVLCRALKWLVGWRKASPLICFRRVLWTELNNQPEFYHNLARQYPDALQNLTIKIADEPVFNLEWPYLYRRHVNFLKQVTHWKSLNFYVNSLASSWPRIIEQLAADLPWRSPSRTMSITTITHSPGVIWGGNSVPEMSWPDFFYSHSPKVLKFLGRITRLCFDCQTPIDLTWLFQFLAPFKRLKCLSLTMPNIDRQLAQAIIQKWPGLTTLQIGSINWDCAIFHSPNQINFRNLTALHLQFVFKAEDPVDFRALNPTDYPNLKRLGFTTAPVIFDPQMNFTNQNKMAAGFLQIIGQRWPKLESLILSHFPLNSQMASRMAQNAPNIRYLRITNCPAMGLLCAHWLPQWTKLRSLVLSFTSLDELSDFINGELNSESLMFLCILCSRNPLQGNISILGNGEGHHGT</sequence>
<evidence type="ECO:0000313" key="2">
    <source>
        <dbReference type="Proteomes" id="UP000268162"/>
    </source>
</evidence>
<evidence type="ECO:0000313" key="1">
    <source>
        <dbReference type="EMBL" id="RKP35606.1"/>
    </source>
</evidence>
<accession>A0A4P9ZQ64</accession>